<comment type="caution">
    <text evidence="2">The sequence shown here is derived from an EMBL/GenBank/DDBJ whole genome shotgun (WGS) entry which is preliminary data.</text>
</comment>
<organism evidence="2 3">
    <name type="scientific">Solea senegalensis</name>
    <name type="common">Senegalese sole</name>
    <dbReference type="NCBI Taxonomy" id="28829"/>
    <lineage>
        <taxon>Eukaryota</taxon>
        <taxon>Metazoa</taxon>
        <taxon>Chordata</taxon>
        <taxon>Craniata</taxon>
        <taxon>Vertebrata</taxon>
        <taxon>Euteleostomi</taxon>
        <taxon>Actinopterygii</taxon>
        <taxon>Neopterygii</taxon>
        <taxon>Teleostei</taxon>
        <taxon>Neoteleostei</taxon>
        <taxon>Acanthomorphata</taxon>
        <taxon>Carangaria</taxon>
        <taxon>Pleuronectiformes</taxon>
        <taxon>Pleuronectoidei</taxon>
        <taxon>Soleidae</taxon>
        <taxon>Solea</taxon>
    </lineage>
</organism>
<reference evidence="2 3" key="1">
    <citation type="journal article" date="2021" name="Sci. Rep.">
        <title>Chromosome anchoring in Senegalese sole (Solea senegalensis) reveals sex-associated markers and genome rearrangements in flatfish.</title>
        <authorList>
            <person name="Guerrero-Cozar I."/>
            <person name="Gomez-Garrido J."/>
            <person name="Berbel C."/>
            <person name="Martinez-Blanch J.F."/>
            <person name="Alioto T."/>
            <person name="Claros M.G."/>
            <person name="Gagnaire P.A."/>
            <person name="Manchado M."/>
        </authorList>
    </citation>
    <scope>NUCLEOTIDE SEQUENCE [LARGE SCALE GENOMIC DNA]</scope>
    <source>
        <strain evidence="2">Sse05_10M</strain>
    </source>
</reference>
<keyword evidence="3" id="KW-1185">Reference proteome</keyword>
<evidence type="ECO:0000313" key="2">
    <source>
        <dbReference type="EMBL" id="KAG7500553.1"/>
    </source>
</evidence>
<protein>
    <submittedName>
        <fullName evidence="2">Uncharacterized protein</fullName>
    </submittedName>
</protein>
<accession>A0AAV6R5V6</accession>
<evidence type="ECO:0000256" key="1">
    <source>
        <dbReference type="SAM" id="MobiDB-lite"/>
    </source>
</evidence>
<evidence type="ECO:0000313" key="3">
    <source>
        <dbReference type="Proteomes" id="UP000693946"/>
    </source>
</evidence>
<dbReference type="Proteomes" id="UP000693946">
    <property type="component" value="Linkage Group LG20"/>
</dbReference>
<sequence length="67" mass="7717">MAKKYSVEDALKMIMDPSIIIFRASSTLYFFSSDFEQLGEDDEDEEDEEWTPTARIGENPDSSDDEE</sequence>
<proteinExistence type="predicted"/>
<dbReference type="AlphaFoldDB" id="A0AAV6R5V6"/>
<feature type="region of interest" description="Disordered" evidence="1">
    <location>
        <begin position="38"/>
        <end position="67"/>
    </location>
</feature>
<feature type="compositionally biased region" description="Acidic residues" evidence="1">
    <location>
        <begin position="38"/>
        <end position="50"/>
    </location>
</feature>
<gene>
    <name evidence="2" type="ORF">JOB18_022991</name>
</gene>
<dbReference type="EMBL" id="JAGKHQ010000013">
    <property type="protein sequence ID" value="KAG7500553.1"/>
    <property type="molecule type" value="Genomic_DNA"/>
</dbReference>
<name>A0AAV6R5V6_SOLSE</name>